<sequence length="76" mass="8503">MIAIPVLLSLPLFIIAGIECYGKRDQYIISSICGVDSPSEISIAKVFIFKATKKSNSCHDSDRHIGDERVDFIRYP</sequence>
<proteinExistence type="predicted"/>
<keyword evidence="2" id="KW-1185">Reference proteome</keyword>
<feature type="signal peptide" evidence="1">
    <location>
        <begin position="1"/>
        <end position="20"/>
    </location>
</feature>
<dbReference type="Proteomes" id="UP000887540">
    <property type="component" value="Unplaced"/>
</dbReference>
<protein>
    <submittedName>
        <fullName evidence="3">Uncharacterized protein</fullName>
    </submittedName>
</protein>
<evidence type="ECO:0000256" key="1">
    <source>
        <dbReference type="SAM" id="SignalP"/>
    </source>
</evidence>
<feature type="chain" id="PRO_5037455787" evidence="1">
    <location>
        <begin position="21"/>
        <end position="76"/>
    </location>
</feature>
<keyword evidence="1" id="KW-0732">Signal</keyword>
<reference evidence="3" key="1">
    <citation type="submission" date="2022-11" db="UniProtKB">
        <authorList>
            <consortium name="WormBaseParasite"/>
        </authorList>
    </citation>
    <scope>IDENTIFICATION</scope>
</reference>
<name>A0A914CM10_9BILA</name>
<organism evidence="2 3">
    <name type="scientific">Acrobeloides nanus</name>
    <dbReference type="NCBI Taxonomy" id="290746"/>
    <lineage>
        <taxon>Eukaryota</taxon>
        <taxon>Metazoa</taxon>
        <taxon>Ecdysozoa</taxon>
        <taxon>Nematoda</taxon>
        <taxon>Chromadorea</taxon>
        <taxon>Rhabditida</taxon>
        <taxon>Tylenchina</taxon>
        <taxon>Cephalobomorpha</taxon>
        <taxon>Cephaloboidea</taxon>
        <taxon>Cephalobidae</taxon>
        <taxon>Acrobeloides</taxon>
    </lineage>
</organism>
<dbReference type="WBParaSite" id="ACRNAN_scaffold11795.g20520.t1">
    <property type="protein sequence ID" value="ACRNAN_scaffold11795.g20520.t1"/>
    <property type="gene ID" value="ACRNAN_scaffold11795.g20520"/>
</dbReference>
<evidence type="ECO:0000313" key="2">
    <source>
        <dbReference type="Proteomes" id="UP000887540"/>
    </source>
</evidence>
<evidence type="ECO:0000313" key="3">
    <source>
        <dbReference type="WBParaSite" id="ACRNAN_scaffold11795.g20520.t1"/>
    </source>
</evidence>
<accession>A0A914CM10</accession>
<dbReference type="AlphaFoldDB" id="A0A914CM10"/>